<reference evidence="2 3" key="1">
    <citation type="submission" date="2024-02" db="EMBL/GenBank/DDBJ databases">
        <title>De novo assembly and annotation of 12 fungi associated with fruit tree decline syndrome in Ontario, Canada.</title>
        <authorList>
            <person name="Sulman M."/>
            <person name="Ellouze W."/>
            <person name="Ilyukhin E."/>
        </authorList>
    </citation>
    <scope>NUCLEOTIDE SEQUENCE [LARGE SCALE GENOMIC DNA]</scope>
    <source>
        <strain evidence="2 3">M11/M66-122</strain>
    </source>
</reference>
<evidence type="ECO:0000313" key="2">
    <source>
        <dbReference type="EMBL" id="KAK7756435.1"/>
    </source>
</evidence>
<keyword evidence="1" id="KW-0732">Signal</keyword>
<dbReference type="AlphaFoldDB" id="A0AAN9UVW2"/>
<comment type="caution">
    <text evidence="2">The sequence shown here is derived from an EMBL/GenBank/DDBJ whole genome shotgun (WGS) entry which is preliminary data.</text>
</comment>
<feature type="chain" id="PRO_5042861280" description="Lytic polysaccharide monooxygenase" evidence="1">
    <location>
        <begin position="18"/>
        <end position="228"/>
    </location>
</feature>
<dbReference type="EMBL" id="JAKJXP020000007">
    <property type="protein sequence ID" value="KAK7756435.1"/>
    <property type="molecule type" value="Genomic_DNA"/>
</dbReference>
<protein>
    <recommendedName>
        <fullName evidence="4">Lytic polysaccharide monooxygenase</fullName>
    </recommendedName>
</protein>
<gene>
    <name evidence="2" type="ORF">SLS62_001661</name>
</gene>
<dbReference type="Gene3D" id="2.70.50.70">
    <property type="match status" value="1"/>
</dbReference>
<sequence>MQFTLTTIAALAGSAAAHIHMIDPAPITAKENPNSGSAIDYDINSPLSGMEAYPCKGALQYLGQPEGASVATWAQGSAQSITIGEGATHDGGSCQLSLSYDQGATFTVVKSIIGGCPVVNGQFPFTVPADAPTGDAVFSWSWINHTGNREFYQNCAAVTITGASARARRQLGEVAARQNVAFDQRPAIFVAQLEGSGWCVAEGVDVLYPEPGPDVDNTSTKTGAPTQC</sequence>
<name>A0AAN9UVW2_9PEZI</name>
<dbReference type="PANTHER" id="PTHR36182:SF1">
    <property type="entry name" value="PROTEIN, PUTATIVE (AFU_ORTHOLOGUE AFUA_6G10930)-RELATED"/>
    <property type="match status" value="1"/>
</dbReference>
<evidence type="ECO:0008006" key="4">
    <source>
        <dbReference type="Google" id="ProtNLM"/>
    </source>
</evidence>
<accession>A0AAN9UVW2</accession>
<organism evidence="2 3">
    <name type="scientific">Diatrype stigma</name>
    <dbReference type="NCBI Taxonomy" id="117547"/>
    <lineage>
        <taxon>Eukaryota</taxon>
        <taxon>Fungi</taxon>
        <taxon>Dikarya</taxon>
        <taxon>Ascomycota</taxon>
        <taxon>Pezizomycotina</taxon>
        <taxon>Sordariomycetes</taxon>
        <taxon>Xylariomycetidae</taxon>
        <taxon>Xylariales</taxon>
        <taxon>Diatrypaceae</taxon>
        <taxon>Diatrype</taxon>
    </lineage>
</organism>
<evidence type="ECO:0000256" key="1">
    <source>
        <dbReference type="SAM" id="SignalP"/>
    </source>
</evidence>
<evidence type="ECO:0000313" key="3">
    <source>
        <dbReference type="Proteomes" id="UP001320420"/>
    </source>
</evidence>
<keyword evidence="3" id="KW-1185">Reference proteome</keyword>
<dbReference type="Proteomes" id="UP001320420">
    <property type="component" value="Unassembled WGS sequence"/>
</dbReference>
<dbReference type="PANTHER" id="PTHR36182">
    <property type="entry name" value="PROTEIN, PUTATIVE (AFU_ORTHOLOGUE AFUA_6G10930)-RELATED"/>
    <property type="match status" value="1"/>
</dbReference>
<feature type="signal peptide" evidence="1">
    <location>
        <begin position="1"/>
        <end position="17"/>
    </location>
</feature>
<proteinExistence type="predicted"/>